<dbReference type="AlphaFoldDB" id="A0AAV4MWL1"/>
<evidence type="ECO:0000313" key="2">
    <source>
        <dbReference type="EMBL" id="GIX76876.1"/>
    </source>
</evidence>
<proteinExistence type="predicted"/>
<sequence>MLKKHTICLGDEVPHNLKPTDRRRKIRKRATRWPPAAANHAPFNLPRFSKMCLPNHCDNVSTPFNCRPKPLKHVIVYVEKQKPKCPTIYTKDGLPQCARGNERENTHLRKAKRERQQSKSYDSHPNARLDPPFPTLISEASLFFYKRIVCKYIPEITLSHPIEKEETKIDTKRKNIVEEVRRR</sequence>
<organism evidence="2 3">
    <name type="scientific">Caerostris extrusa</name>
    <name type="common">Bark spider</name>
    <name type="synonym">Caerostris bankana</name>
    <dbReference type="NCBI Taxonomy" id="172846"/>
    <lineage>
        <taxon>Eukaryota</taxon>
        <taxon>Metazoa</taxon>
        <taxon>Ecdysozoa</taxon>
        <taxon>Arthropoda</taxon>
        <taxon>Chelicerata</taxon>
        <taxon>Arachnida</taxon>
        <taxon>Araneae</taxon>
        <taxon>Araneomorphae</taxon>
        <taxon>Entelegynae</taxon>
        <taxon>Araneoidea</taxon>
        <taxon>Araneidae</taxon>
        <taxon>Caerostris</taxon>
    </lineage>
</organism>
<evidence type="ECO:0000256" key="1">
    <source>
        <dbReference type="SAM" id="MobiDB-lite"/>
    </source>
</evidence>
<accession>A0AAV4MWL1</accession>
<reference evidence="2 3" key="1">
    <citation type="submission" date="2021-06" db="EMBL/GenBank/DDBJ databases">
        <title>Caerostris extrusa draft genome.</title>
        <authorList>
            <person name="Kono N."/>
            <person name="Arakawa K."/>
        </authorList>
    </citation>
    <scope>NUCLEOTIDE SEQUENCE [LARGE SCALE GENOMIC DNA]</scope>
</reference>
<dbReference type="Proteomes" id="UP001054945">
    <property type="component" value="Unassembled WGS sequence"/>
</dbReference>
<protein>
    <submittedName>
        <fullName evidence="2">Uncharacterized protein</fullName>
    </submittedName>
</protein>
<keyword evidence="3" id="KW-1185">Reference proteome</keyword>
<comment type="caution">
    <text evidence="2">The sequence shown here is derived from an EMBL/GenBank/DDBJ whole genome shotgun (WGS) entry which is preliminary data.</text>
</comment>
<dbReference type="EMBL" id="BPLR01002698">
    <property type="protein sequence ID" value="GIX76876.1"/>
    <property type="molecule type" value="Genomic_DNA"/>
</dbReference>
<evidence type="ECO:0000313" key="3">
    <source>
        <dbReference type="Proteomes" id="UP001054945"/>
    </source>
</evidence>
<gene>
    <name evidence="2" type="ORF">CEXT_238261</name>
</gene>
<feature type="compositionally biased region" description="Basic and acidic residues" evidence="1">
    <location>
        <begin position="114"/>
        <end position="127"/>
    </location>
</feature>
<feature type="region of interest" description="Disordered" evidence="1">
    <location>
        <begin position="96"/>
        <end position="130"/>
    </location>
</feature>
<name>A0AAV4MWL1_CAEEX</name>